<dbReference type="SUPFAM" id="SSF143081">
    <property type="entry name" value="BB1717-like"/>
    <property type="match status" value="1"/>
</dbReference>
<dbReference type="GO" id="GO:0016829">
    <property type="term" value="F:lyase activity"/>
    <property type="evidence" value="ECO:0007669"/>
    <property type="project" value="UniProtKB-KW"/>
</dbReference>
<comment type="similarity">
    <text evidence="1">Belongs to the SOS response-associated peptidase family.</text>
</comment>
<evidence type="ECO:0000256" key="3">
    <source>
        <dbReference type="ARBA" id="ARBA00022741"/>
    </source>
</evidence>
<evidence type="ECO:0000313" key="14">
    <source>
        <dbReference type="Proteomes" id="UP001632038"/>
    </source>
</evidence>
<dbReference type="GO" id="GO:0008233">
    <property type="term" value="F:peptidase activity"/>
    <property type="evidence" value="ECO:0007669"/>
    <property type="project" value="UniProtKB-KW"/>
</dbReference>
<evidence type="ECO:0000256" key="5">
    <source>
        <dbReference type="ARBA" id="ARBA00022801"/>
    </source>
</evidence>
<evidence type="ECO:0000256" key="8">
    <source>
        <dbReference type="ARBA" id="ARBA00023125"/>
    </source>
</evidence>
<dbReference type="Gene3D" id="3.90.1680.10">
    <property type="entry name" value="SOS response associated peptidase-like"/>
    <property type="match status" value="1"/>
</dbReference>
<evidence type="ECO:0000256" key="2">
    <source>
        <dbReference type="ARBA" id="ARBA00022670"/>
    </source>
</evidence>
<dbReference type="Gene3D" id="3.40.50.300">
    <property type="entry name" value="P-loop containing nucleotide triphosphate hydrolases"/>
    <property type="match status" value="1"/>
</dbReference>
<evidence type="ECO:0000313" key="13">
    <source>
        <dbReference type="EMBL" id="KAL3637721.1"/>
    </source>
</evidence>
<dbReference type="Pfam" id="PF00493">
    <property type="entry name" value="MCM"/>
    <property type="match status" value="1"/>
</dbReference>
<feature type="domain" description="MCM C-terminal AAA(+) ATPase" evidence="12">
    <location>
        <begin position="78"/>
        <end position="146"/>
    </location>
</feature>
<sequence>MAAKAPKAPRAPKPTKGKKPLTKFDPKEKKNEEMQAINPESSAKEEIELRRCQLATTPRLMWGPIAVADLQTDLLIKKRRRLEAGAMVLADRGVFCIDEFDKMNDQDRVAIHEVMEQQTVTIAKAGIHASLNARCGVVAAANPIYGTSSRKFTCEARITRIHENRGWFYVLCSKCSNKLYQELNNDDVVFVCKDDDDVVPNFSGFLGVLIDGVRSVVSPAIGCGGAAESVTSIWTGKYRPSYNVTPGFNVPVVRSDDEGDTNGVVLHCMKWGLIPSFTKKTEKIDHFRMFNARSESIREKASFRRLIPKNRCLVSFEGFYEWKKDGSKKQPYHVHFKDGRPMVFAALYDSWKNSEDATGRAEAVFFNESMQMILNISCKDMVTKYGQPTNPRDVPEILKTIVDTPRLLHLTLKNDDQIVVNNVTDVAESSDIQSTETATEASAFSPTTPLPKPNTSKRQLLETPDAGTEKRQRNA</sequence>
<dbReference type="InterPro" id="IPR003738">
    <property type="entry name" value="SRAP"/>
</dbReference>
<keyword evidence="14" id="KW-1185">Reference proteome</keyword>
<organism evidence="13 14">
    <name type="scientific">Castilleja foliolosa</name>
    <dbReference type="NCBI Taxonomy" id="1961234"/>
    <lineage>
        <taxon>Eukaryota</taxon>
        <taxon>Viridiplantae</taxon>
        <taxon>Streptophyta</taxon>
        <taxon>Embryophyta</taxon>
        <taxon>Tracheophyta</taxon>
        <taxon>Spermatophyta</taxon>
        <taxon>Magnoliopsida</taxon>
        <taxon>eudicotyledons</taxon>
        <taxon>Gunneridae</taxon>
        <taxon>Pentapetalae</taxon>
        <taxon>asterids</taxon>
        <taxon>lamiids</taxon>
        <taxon>Lamiales</taxon>
        <taxon>Orobanchaceae</taxon>
        <taxon>Pedicularideae</taxon>
        <taxon>Castillejinae</taxon>
        <taxon>Castilleja</taxon>
    </lineage>
</organism>
<dbReference type="InterPro" id="IPR001208">
    <property type="entry name" value="MCM_dom"/>
</dbReference>
<feature type="compositionally biased region" description="Basic and acidic residues" evidence="11">
    <location>
        <begin position="22"/>
        <end position="33"/>
    </location>
</feature>
<protein>
    <recommendedName>
        <fullName evidence="12">MCM C-terminal AAA(+) ATPase domain-containing protein</fullName>
    </recommendedName>
</protein>
<dbReference type="SUPFAM" id="SSF52540">
    <property type="entry name" value="P-loop containing nucleoside triphosphate hydrolases"/>
    <property type="match status" value="1"/>
</dbReference>
<dbReference type="GO" id="GO:0006508">
    <property type="term" value="P:proteolysis"/>
    <property type="evidence" value="ECO:0007669"/>
    <property type="project" value="UniProtKB-KW"/>
</dbReference>
<dbReference type="InterPro" id="IPR027417">
    <property type="entry name" value="P-loop_NTPase"/>
</dbReference>
<dbReference type="GO" id="GO:0005524">
    <property type="term" value="F:ATP binding"/>
    <property type="evidence" value="ECO:0007669"/>
    <property type="project" value="UniProtKB-KW"/>
</dbReference>
<dbReference type="PANTHER" id="PTHR13604:SF0">
    <property type="entry name" value="ABASIC SITE PROCESSING PROTEIN HMCES"/>
    <property type="match status" value="1"/>
</dbReference>
<dbReference type="InterPro" id="IPR031327">
    <property type="entry name" value="MCM"/>
</dbReference>
<dbReference type="Proteomes" id="UP001632038">
    <property type="component" value="Unassembled WGS sequence"/>
</dbReference>
<evidence type="ECO:0000256" key="7">
    <source>
        <dbReference type="ARBA" id="ARBA00023124"/>
    </source>
</evidence>
<evidence type="ECO:0000256" key="9">
    <source>
        <dbReference type="ARBA" id="ARBA00023239"/>
    </source>
</evidence>
<dbReference type="AlphaFoldDB" id="A0ABD3D9S0"/>
<evidence type="ECO:0000256" key="11">
    <source>
        <dbReference type="SAM" id="MobiDB-lite"/>
    </source>
</evidence>
<dbReference type="GO" id="GO:0006974">
    <property type="term" value="P:DNA damage response"/>
    <property type="evidence" value="ECO:0007669"/>
    <property type="project" value="UniProtKB-KW"/>
</dbReference>
<dbReference type="Pfam" id="PF02586">
    <property type="entry name" value="SRAP"/>
    <property type="match status" value="1"/>
</dbReference>
<keyword evidence="3 10" id="KW-0547">Nucleotide-binding</keyword>
<keyword evidence="9" id="KW-0456">Lyase</keyword>
<feature type="region of interest" description="Disordered" evidence="11">
    <location>
        <begin position="1"/>
        <end position="44"/>
    </location>
</feature>
<name>A0ABD3D9S0_9LAMI</name>
<dbReference type="GO" id="GO:0003677">
    <property type="term" value="F:DNA binding"/>
    <property type="evidence" value="ECO:0007669"/>
    <property type="project" value="UniProtKB-KW"/>
</dbReference>
<evidence type="ECO:0000256" key="10">
    <source>
        <dbReference type="RuleBase" id="RU004070"/>
    </source>
</evidence>
<keyword evidence="6 10" id="KW-0067">ATP-binding</keyword>
<evidence type="ECO:0000256" key="1">
    <source>
        <dbReference type="ARBA" id="ARBA00008136"/>
    </source>
</evidence>
<keyword evidence="5" id="KW-0378">Hydrolase</keyword>
<dbReference type="PROSITE" id="PS50051">
    <property type="entry name" value="MCM_2"/>
    <property type="match status" value="1"/>
</dbReference>
<evidence type="ECO:0000256" key="4">
    <source>
        <dbReference type="ARBA" id="ARBA00022763"/>
    </source>
</evidence>
<keyword evidence="4" id="KW-0227">DNA damage</keyword>
<evidence type="ECO:0000256" key="6">
    <source>
        <dbReference type="ARBA" id="ARBA00022840"/>
    </source>
</evidence>
<accession>A0ABD3D9S0</accession>
<keyword evidence="2" id="KW-0645">Protease</keyword>
<feature type="region of interest" description="Disordered" evidence="11">
    <location>
        <begin position="427"/>
        <end position="475"/>
    </location>
</feature>
<reference evidence="14" key="1">
    <citation type="journal article" date="2024" name="IScience">
        <title>Strigolactones Initiate the Formation of Haustorium-like Structures in Castilleja.</title>
        <authorList>
            <person name="Buerger M."/>
            <person name="Peterson D."/>
            <person name="Chory J."/>
        </authorList>
    </citation>
    <scope>NUCLEOTIDE SEQUENCE [LARGE SCALE GENOMIC DNA]</scope>
</reference>
<feature type="compositionally biased region" description="Polar residues" evidence="11">
    <location>
        <begin position="430"/>
        <end position="458"/>
    </location>
</feature>
<comment type="caution">
    <text evidence="13">The sequence shown here is derived from an EMBL/GenBank/DDBJ whole genome shotgun (WGS) entry which is preliminary data.</text>
</comment>
<dbReference type="EMBL" id="JAVIJP010000023">
    <property type="protein sequence ID" value="KAL3637721.1"/>
    <property type="molecule type" value="Genomic_DNA"/>
</dbReference>
<dbReference type="PANTHER" id="PTHR13604">
    <property type="entry name" value="DC12-RELATED"/>
    <property type="match status" value="1"/>
</dbReference>
<proteinExistence type="inferred from homology"/>
<evidence type="ECO:0000259" key="12">
    <source>
        <dbReference type="PROSITE" id="PS50051"/>
    </source>
</evidence>
<dbReference type="InterPro" id="IPR036590">
    <property type="entry name" value="SRAP-like"/>
</dbReference>
<comment type="similarity">
    <text evidence="10">Belongs to the MCM family.</text>
</comment>
<keyword evidence="8 10" id="KW-0238">DNA-binding</keyword>
<dbReference type="PRINTS" id="PR01657">
    <property type="entry name" value="MCMFAMILY"/>
</dbReference>
<dbReference type="SMART" id="SM00350">
    <property type="entry name" value="MCM"/>
    <property type="match status" value="1"/>
</dbReference>
<keyword evidence="7" id="KW-0190">Covalent protein-DNA linkage</keyword>
<gene>
    <name evidence="13" type="ORF">CASFOL_018169</name>
</gene>